<feature type="transmembrane region" description="Helical" evidence="1">
    <location>
        <begin position="387"/>
        <end position="410"/>
    </location>
</feature>
<keyword evidence="1" id="KW-1133">Transmembrane helix</keyword>
<feature type="transmembrane region" description="Helical" evidence="1">
    <location>
        <begin position="148"/>
        <end position="168"/>
    </location>
</feature>
<accession>A0A2S0MSG1</accession>
<feature type="transmembrane region" description="Helical" evidence="1">
    <location>
        <begin position="324"/>
        <end position="343"/>
    </location>
</feature>
<keyword evidence="1" id="KW-0812">Transmembrane</keyword>
<feature type="transmembrane region" description="Helical" evidence="1">
    <location>
        <begin position="244"/>
        <end position="268"/>
    </location>
</feature>
<dbReference type="KEGG" id="thas:C6Y53_14590"/>
<dbReference type="AlphaFoldDB" id="A0A2S0MSG1"/>
<feature type="transmembrane region" description="Helical" evidence="1">
    <location>
        <begin position="288"/>
        <end position="312"/>
    </location>
</feature>
<feature type="transmembrane region" description="Helical" evidence="1">
    <location>
        <begin position="180"/>
        <end position="200"/>
    </location>
</feature>
<feature type="transmembrane region" description="Helical" evidence="1">
    <location>
        <begin position="73"/>
        <end position="91"/>
    </location>
</feature>
<evidence type="ECO:0008006" key="4">
    <source>
        <dbReference type="Google" id="ProtNLM"/>
    </source>
</evidence>
<evidence type="ECO:0000313" key="3">
    <source>
        <dbReference type="Proteomes" id="UP000237655"/>
    </source>
</evidence>
<dbReference type="Proteomes" id="UP000237655">
    <property type="component" value="Chromosome"/>
</dbReference>
<gene>
    <name evidence="2" type="ORF">C6Y53_14590</name>
</gene>
<evidence type="ECO:0000256" key="1">
    <source>
        <dbReference type="SAM" id="Phobius"/>
    </source>
</evidence>
<feature type="transmembrane region" description="Helical" evidence="1">
    <location>
        <begin position="29"/>
        <end position="52"/>
    </location>
</feature>
<organism evidence="2 3">
    <name type="scientific">Pukyongiella litopenaei</name>
    <dbReference type="NCBI Taxonomy" id="2605946"/>
    <lineage>
        <taxon>Bacteria</taxon>
        <taxon>Pseudomonadati</taxon>
        <taxon>Pseudomonadota</taxon>
        <taxon>Alphaproteobacteria</taxon>
        <taxon>Rhodobacterales</taxon>
        <taxon>Paracoccaceae</taxon>
        <taxon>Pukyongiella</taxon>
    </lineage>
</organism>
<feature type="transmembrane region" description="Helical" evidence="1">
    <location>
        <begin position="97"/>
        <end position="116"/>
    </location>
</feature>
<feature type="transmembrane region" description="Helical" evidence="1">
    <location>
        <begin position="422"/>
        <end position="444"/>
    </location>
</feature>
<protein>
    <recommendedName>
        <fullName evidence="4">Fenitrothion hydrolase</fullName>
    </recommendedName>
</protein>
<evidence type="ECO:0000313" key="2">
    <source>
        <dbReference type="EMBL" id="AVO38802.1"/>
    </source>
</evidence>
<dbReference type="EMBL" id="CP027665">
    <property type="protein sequence ID" value="AVO38802.1"/>
    <property type="molecule type" value="Genomic_DNA"/>
</dbReference>
<reference evidence="3" key="1">
    <citation type="submission" date="2018-03" db="EMBL/GenBank/DDBJ databases">
        <title>Genomic analysis of the strain SH-1 isolated from shrimp intestine.</title>
        <authorList>
            <person name="Kim Y.-S."/>
            <person name="Kim S.-E."/>
            <person name="Kim K.-H."/>
        </authorList>
    </citation>
    <scope>NUCLEOTIDE SEQUENCE [LARGE SCALE GENOMIC DNA]</scope>
    <source>
        <strain evidence="3">SH-1</strain>
    </source>
</reference>
<proteinExistence type="predicted"/>
<name>A0A2S0MSG1_9RHOB</name>
<keyword evidence="3" id="KW-1185">Reference proteome</keyword>
<keyword evidence="1" id="KW-0472">Membrane</keyword>
<sequence length="449" mass="47844">MALAVCAGAPARAHVSEGGLVLLLPTDIYIAAGVAVVAATVALLALLPARAVAALFRPRRLRPGRGSRARRMVTNWAAFAVLAALVWSGLAGPRDPLANLLPLVVWTVWWIMLVALQGLAGDLWSRIDPWRGPVAVARRLSGPPPLRLPARLGHAPAIAILLCFVGFLLADPAPTDPARLAVIVALYWLSSFAALVLFGARWRYRGEAVGVLMRSYGRLGVMRHGRVGLTGWQLAAGRVPPAGLALFMLLMLGSGSFDGLNETFWWFARMGWNPLEFPGRSAVIGQTLAGLAVANLVLVAGFALAVRAGLWLAGGGRFRRAFRALAPSVLPIALGYHLAHYLTSFLVDGQYVLVALNDPLATGADLLGMGETYVTTGFFNTPASVRMIWLSQAGAVVLGHVLAVLLAHAIALRELRDPRRAALSQAPLAAMMVLYTLFSLWLLASPRGI</sequence>